<dbReference type="Gene3D" id="2.20.25.10">
    <property type="match status" value="1"/>
</dbReference>
<dbReference type="AlphaFoldDB" id="A0AA39CGW4"/>
<dbReference type="Gene3D" id="3.10.620.30">
    <property type="match status" value="1"/>
</dbReference>
<dbReference type="PANTHER" id="PTHR12143">
    <property type="entry name" value="PEPTIDE N-GLYCANASE PNGASE -RELATED"/>
    <property type="match status" value="1"/>
</dbReference>
<dbReference type="Pfam" id="PF03835">
    <property type="entry name" value="Rad4"/>
    <property type="match status" value="1"/>
</dbReference>
<keyword evidence="3" id="KW-0862">Zinc</keyword>
<dbReference type="Proteomes" id="UP001172673">
    <property type="component" value="Unassembled WGS sequence"/>
</dbReference>
<dbReference type="GO" id="GO:0005634">
    <property type="term" value="C:nucleus"/>
    <property type="evidence" value="ECO:0007669"/>
    <property type="project" value="TreeGrafter"/>
</dbReference>
<dbReference type="PANTHER" id="PTHR12143:SF19">
    <property type="entry name" value="PEPTIDE-N(4)-(N-ACETYL-BETA-GLUCOSAMINYL)ASPARAGINE AMIDASE"/>
    <property type="match status" value="1"/>
</dbReference>
<sequence length="681" mass="77168">MPWPQRSIAVACERLTTLCLRQLQWLSSQVAGLEEDLTTFYLWAEGFKDGRLHDIAIFSPALGLEDAYFGVSTGASQATTPADLDQASPVRAEPSGEIQNHSETEKFRVGLLAAKEGLEMASLQDAEDDDLTDNSDPVDDEIRQDLTFQIRLLMQLVPSMDRMFSQTLALQQKVATQGAAQPVTRPEKPLSLEEFDYQTDSRGKGEPSNVQAQKVEHAEDAGSAIPNEPPPPYGETYKRERRQSAEGGHLTTPDTIFNEDPPIPKSLSDPNSFKFFRFLLELSMIPAKYENPGLLDAALTFIPTDLIYADADAEHSHLQALSATSSKGGVATEPGYLDCVIRALLGWFRRNFFAFVYSPPCTLCASPTVPLGAARVTAGAAAYGAQQTERYQCTQCLTLASFPRDSDVWKLLGTKQGRREEFANCFAMLCRAMGARVRLVWSSDKHRWVEVYSEYQHRWIHVDPCDEAWDRPLLYTQEQNKRLAYCIAFSHDGATDVTRRYVRDPQNHGLPRTQVSEEVLYWIIHQIRKSRRDNLSKEERTRLLQEDEREEAELGSYHLQLLTGTLLQELSIRKSDAARRLSDEDILGKSEEKFPDRLKLPWEGQAERHPWEVNPDDPFSEVKTQQKFLGLERFPWEIESEDHLPTFVEANQKPVLPDAPRIKHVRLADRSAYAILDNQRI</sequence>
<comment type="caution">
    <text evidence="6">The sequence shown here is derived from an EMBL/GenBank/DDBJ whole genome shotgun (WGS) entry which is preliminary data.</text>
</comment>
<name>A0AA39CGW4_9EURO</name>
<dbReference type="InterPro" id="IPR038765">
    <property type="entry name" value="Papain-like_cys_pep_sf"/>
</dbReference>
<organism evidence="6 7">
    <name type="scientific">Cladophialophora chaetospira</name>
    <dbReference type="NCBI Taxonomy" id="386627"/>
    <lineage>
        <taxon>Eukaryota</taxon>
        <taxon>Fungi</taxon>
        <taxon>Dikarya</taxon>
        <taxon>Ascomycota</taxon>
        <taxon>Pezizomycotina</taxon>
        <taxon>Eurotiomycetes</taxon>
        <taxon>Chaetothyriomycetidae</taxon>
        <taxon>Chaetothyriales</taxon>
        <taxon>Herpotrichiellaceae</taxon>
        <taxon>Cladophialophora</taxon>
    </lineage>
</organism>
<dbReference type="GO" id="GO:0000224">
    <property type="term" value="F:peptide-N4-(N-acetyl-beta-glucosaminyl)asparagine amidase activity"/>
    <property type="evidence" value="ECO:0007669"/>
    <property type="project" value="UniProtKB-EC"/>
</dbReference>
<dbReference type="EMBL" id="JAPDRK010000011">
    <property type="protein sequence ID" value="KAJ9607660.1"/>
    <property type="molecule type" value="Genomic_DNA"/>
</dbReference>
<evidence type="ECO:0000256" key="4">
    <source>
        <dbReference type="SAM" id="MobiDB-lite"/>
    </source>
</evidence>
<evidence type="ECO:0000313" key="7">
    <source>
        <dbReference type="Proteomes" id="UP001172673"/>
    </source>
</evidence>
<dbReference type="GO" id="GO:0006516">
    <property type="term" value="P:glycoprotein catabolic process"/>
    <property type="evidence" value="ECO:0007669"/>
    <property type="project" value="TreeGrafter"/>
</dbReference>
<evidence type="ECO:0000313" key="6">
    <source>
        <dbReference type="EMBL" id="KAJ9607660.1"/>
    </source>
</evidence>
<reference evidence="6" key="1">
    <citation type="submission" date="2022-10" db="EMBL/GenBank/DDBJ databases">
        <title>Culturing micro-colonial fungi from biological soil crusts in the Mojave desert and describing Neophaeococcomyces mojavensis, and introducing the new genera and species Taxawa tesnikishii.</title>
        <authorList>
            <person name="Kurbessoian T."/>
            <person name="Stajich J.E."/>
        </authorList>
    </citation>
    <scope>NUCLEOTIDE SEQUENCE</scope>
    <source>
        <strain evidence="6">TK_41</strain>
    </source>
</reference>
<dbReference type="InterPro" id="IPR002931">
    <property type="entry name" value="Transglutaminase-like"/>
</dbReference>
<dbReference type="GO" id="GO:0005829">
    <property type="term" value="C:cytosol"/>
    <property type="evidence" value="ECO:0007669"/>
    <property type="project" value="TreeGrafter"/>
</dbReference>
<keyword evidence="6" id="KW-0378">Hydrolase</keyword>
<dbReference type="GO" id="GO:0046872">
    <property type="term" value="F:metal ion binding"/>
    <property type="evidence" value="ECO:0007669"/>
    <property type="project" value="UniProtKB-KW"/>
</dbReference>
<evidence type="ECO:0000256" key="2">
    <source>
        <dbReference type="ARBA" id="ARBA00022723"/>
    </source>
</evidence>
<feature type="region of interest" description="Disordered" evidence="4">
    <location>
        <begin position="198"/>
        <end position="263"/>
    </location>
</feature>
<dbReference type="SMART" id="SM00460">
    <property type="entry name" value="TGc"/>
    <property type="match status" value="1"/>
</dbReference>
<dbReference type="SUPFAM" id="SSF54001">
    <property type="entry name" value="Cysteine proteinases"/>
    <property type="match status" value="1"/>
</dbReference>
<comment type="similarity">
    <text evidence="1">Belongs to the transglutaminase-like superfamily. PNGase family.</text>
</comment>
<feature type="domain" description="Transglutaminase-like" evidence="5">
    <location>
        <begin position="411"/>
        <end position="466"/>
    </location>
</feature>
<accession>A0AA39CGW4</accession>
<protein>
    <submittedName>
        <fullName evidence="6">Protein png1</fullName>
        <ecNumber evidence="6">3.5.1.52</ecNumber>
    </submittedName>
</protein>
<evidence type="ECO:0000256" key="1">
    <source>
        <dbReference type="ARBA" id="ARBA00009390"/>
    </source>
</evidence>
<evidence type="ECO:0000256" key="3">
    <source>
        <dbReference type="ARBA" id="ARBA00022833"/>
    </source>
</evidence>
<dbReference type="InterPro" id="IPR050883">
    <property type="entry name" value="PNGase"/>
</dbReference>
<proteinExistence type="inferred from homology"/>
<evidence type="ECO:0000259" key="5">
    <source>
        <dbReference type="SMART" id="SM00460"/>
    </source>
</evidence>
<keyword evidence="2" id="KW-0479">Metal-binding</keyword>
<keyword evidence="7" id="KW-1185">Reference proteome</keyword>
<dbReference type="EC" id="3.5.1.52" evidence="6"/>
<dbReference type="InterPro" id="IPR018325">
    <property type="entry name" value="Rad4/PNGase_transGLS-fold"/>
</dbReference>
<gene>
    <name evidence="6" type="primary">png1_2</name>
    <name evidence="6" type="ORF">H2200_007738</name>
</gene>